<accession>A0ABP9NGZ8</accession>
<sequence length="71" mass="8054">MLREVDDEAWCAWWYARGDVAVAHSDRDALYVARARERVGGLSAGGAGGGLCKEEFCQMRFGVQERLWDFR</sequence>
<proteinExistence type="predicted"/>
<evidence type="ECO:0000313" key="2">
    <source>
        <dbReference type="Proteomes" id="UP001500804"/>
    </source>
</evidence>
<name>A0ABP9NGZ8_9PSEU</name>
<comment type="caution">
    <text evidence="1">The sequence shown here is derived from an EMBL/GenBank/DDBJ whole genome shotgun (WGS) entry which is preliminary data.</text>
</comment>
<keyword evidence="2" id="KW-1185">Reference proteome</keyword>
<organism evidence="1 2">
    <name type="scientific">Pseudonocardia adelaidensis</name>
    <dbReference type="NCBI Taxonomy" id="648754"/>
    <lineage>
        <taxon>Bacteria</taxon>
        <taxon>Bacillati</taxon>
        <taxon>Actinomycetota</taxon>
        <taxon>Actinomycetes</taxon>
        <taxon>Pseudonocardiales</taxon>
        <taxon>Pseudonocardiaceae</taxon>
        <taxon>Pseudonocardia</taxon>
    </lineage>
</organism>
<dbReference type="EMBL" id="BAABJO010000007">
    <property type="protein sequence ID" value="GAA5118965.1"/>
    <property type="molecule type" value="Genomic_DNA"/>
</dbReference>
<dbReference type="Proteomes" id="UP001500804">
    <property type="component" value="Unassembled WGS sequence"/>
</dbReference>
<gene>
    <name evidence="1" type="ORF">GCM10023320_23920</name>
</gene>
<protein>
    <submittedName>
        <fullName evidence="1">Uncharacterized protein</fullName>
    </submittedName>
</protein>
<reference evidence="2" key="1">
    <citation type="journal article" date="2019" name="Int. J. Syst. Evol. Microbiol.">
        <title>The Global Catalogue of Microorganisms (GCM) 10K type strain sequencing project: providing services to taxonomists for standard genome sequencing and annotation.</title>
        <authorList>
            <consortium name="The Broad Institute Genomics Platform"/>
            <consortium name="The Broad Institute Genome Sequencing Center for Infectious Disease"/>
            <person name="Wu L."/>
            <person name="Ma J."/>
        </authorList>
    </citation>
    <scope>NUCLEOTIDE SEQUENCE [LARGE SCALE GENOMIC DNA]</scope>
    <source>
        <strain evidence="2">JCM 18302</strain>
    </source>
</reference>
<evidence type="ECO:0000313" key="1">
    <source>
        <dbReference type="EMBL" id="GAA5118965.1"/>
    </source>
</evidence>